<organism evidence="2 3">
    <name type="scientific">Leersia perrieri</name>
    <dbReference type="NCBI Taxonomy" id="77586"/>
    <lineage>
        <taxon>Eukaryota</taxon>
        <taxon>Viridiplantae</taxon>
        <taxon>Streptophyta</taxon>
        <taxon>Embryophyta</taxon>
        <taxon>Tracheophyta</taxon>
        <taxon>Spermatophyta</taxon>
        <taxon>Magnoliopsida</taxon>
        <taxon>Liliopsida</taxon>
        <taxon>Poales</taxon>
        <taxon>Poaceae</taxon>
        <taxon>BOP clade</taxon>
        <taxon>Oryzoideae</taxon>
        <taxon>Oryzeae</taxon>
        <taxon>Oryzinae</taxon>
        <taxon>Leersia</taxon>
    </lineage>
</organism>
<evidence type="ECO:0000256" key="1">
    <source>
        <dbReference type="SAM" id="MobiDB-lite"/>
    </source>
</evidence>
<reference evidence="2 3" key="1">
    <citation type="submission" date="2012-08" db="EMBL/GenBank/DDBJ databases">
        <title>Oryza genome evolution.</title>
        <authorList>
            <person name="Wing R.A."/>
        </authorList>
    </citation>
    <scope>NUCLEOTIDE SEQUENCE</scope>
</reference>
<sequence>MLPFFGGSNSKQSRHAQSLEADFGHSLDHGNATKQQNQGHGQTNQVVTPIPDEGSGAGILLFHGLIVIVRMARMKTMCMLEDTNSLDMP</sequence>
<dbReference type="AlphaFoldDB" id="A0A0D9X642"/>
<name>A0A0D9X642_9ORYZ</name>
<evidence type="ECO:0000313" key="2">
    <source>
        <dbReference type="EnsemblPlants" id="LPERR08G07540.1"/>
    </source>
</evidence>
<protein>
    <submittedName>
        <fullName evidence="2">Uncharacterized protein</fullName>
    </submittedName>
</protein>
<keyword evidence="3" id="KW-1185">Reference proteome</keyword>
<accession>A0A0D9X642</accession>
<dbReference type="HOGENOM" id="CLU_2458074_0_0_1"/>
<dbReference type="EnsemblPlants" id="LPERR08G07540.1">
    <property type="protein sequence ID" value="LPERR08G07540.1"/>
    <property type="gene ID" value="LPERR08G07540"/>
</dbReference>
<reference evidence="2" key="3">
    <citation type="submission" date="2015-04" db="UniProtKB">
        <authorList>
            <consortium name="EnsemblPlants"/>
        </authorList>
    </citation>
    <scope>IDENTIFICATION</scope>
</reference>
<proteinExistence type="predicted"/>
<dbReference type="Proteomes" id="UP000032180">
    <property type="component" value="Chromosome 8"/>
</dbReference>
<evidence type="ECO:0000313" key="3">
    <source>
        <dbReference type="Proteomes" id="UP000032180"/>
    </source>
</evidence>
<reference evidence="3" key="2">
    <citation type="submission" date="2013-12" db="EMBL/GenBank/DDBJ databases">
        <authorList>
            <person name="Yu Y."/>
            <person name="Lee S."/>
            <person name="de Baynast K."/>
            <person name="Wissotski M."/>
            <person name="Liu L."/>
            <person name="Talag J."/>
            <person name="Goicoechea J."/>
            <person name="Angelova A."/>
            <person name="Jetty R."/>
            <person name="Kudrna D."/>
            <person name="Golser W."/>
            <person name="Rivera L."/>
            <person name="Zhang J."/>
            <person name="Wing R."/>
        </authorList>
    </citation>
    <scope>NUCLEOTIDE SEQUENCE</scope>
</reference>
<dbReference type="Gramene" id="LPERR08G07540.1">
    <property type="protein sequence ID" value="LPERR08G07540.1"/>
    <property type="gene ID" value="LPERR08G07540"/>
</dbReference>
<feature type="compositionally biased region" description="Polar residues" evidence="1">
    <location>
        <begin position="32"/>
        <end position="47"/>
    </location>
</feature>
<feature type="region of interest" description="Disordered" evidence="1">
    <location>
        <begin position="1"/>
        <end position="50"/>
    </location>
</feature>